<keyword evidence="9 15" id="KW-0406">Ion transport</keyword>
<name>A0A7W6J3X8_9HYPH</name>
<evidence type="ECO:0000256" key="13">
    <source>
        <dbReference type="ARBA" id="ARBA00025614"/>
    </source>
</evidence>
<dbReference type="HAMAP" id="MF_01398">
    <property type="entry name" value="ATP_synth_b_bprime"/>
    <property type="match status" value="1"/>
</dbReference>
<evidence type="ECO:0000256" key="4">
    <source>
        <dbReference type="ARBA" id="ARBA00022475"/>
    </source>
</evidence>
<dbReference type="GO" id="GO:0046933">
    <property type="term" value="F:proton-transporting ATP synthase activity, rotational mechanism"/>
    <property type="evidence" value="ECO:0007669"/>
    <property type="project" value="UniProtKB-UniRule"/>
</dbReference>
<evidence type="ECO:0000313" key="20">
    <source>
        <dbReference type="Proteomes" id="UP000528286"/>
    </source>
</evidence>
<proteinExistence type="inferred from homology"/>
<dbReference type="NCBIfam" id="NF006612">
    <property type="entry name" value="PRK09174.1"/>
    <property type="match status" value="1"/>
</dbReference>
<keyword evidence="20" id="KW-1185">Reference proteome</keyword>
<feature type="coiled-coil region" evidence="17">
    <location>
        <begin position="100"/>
        <end position="171"/>
    </location>
</feature>
<feature type="transmembrane region" description="Helical" evidence="15">
    <location>
        <begin position="59"/>
        <end position="77"/>
    </location>
</feature>
<comment type="similarity">
    <text evidence="2 15 16">Belongs to the ATPase B chain family.</text>
</comment>
<evidence type="ECO:0000256" key="17">
    <source>
        <dbReference type="SAM" id="Coils"/>
    </source>
</evidence>
<keyword evidence="7 15" id="KW-0375">Hydrogen ion transport</keyword>
<keyword evidence="11 15" id="KW-0066">ATP synthesis</keyword>
<dbReference type="InterPro" id="IPR050059">
    <property type="entry name" value="ATP_synthase_B_chain"/>
</dbReference>
<keyword evidence="6 15" id="KW-0812">Transmembrane</keyword>
<keyword evidence="5 15" id="KW-0138">CF(0)</keyword>
<feature type="compositionally biased region" description="Low complexity" evidence="18">
    <location>
        <begin position="1"/>
        <end position="33"/>
    </location>
</feature>
<evidence type="ECO:0000256" key="5">
    <source>
        <dbReference type="ARBA" id="ARBA00022547"/>
    </source>
</evidence>
<evidence type="ECO:0000256" key="1">
    <source>
        <dbReference type="ARBA" id="ARBA00004377"/>
    </source>
</evidence>
<dbReference type="PANTHER" id="PTHR33445">
    <property type="entry name" value="ATP SYNTHASE SUBUNIT B', CHLOROPLASTIC"/>
    <property type="match status" value="1"/>
</dbReference>
<sequence length="212" mass="21978">MFVTPAYAEETTAQPAPAAADAAATEAHGAPAAEETHTETGVAHEGGPKVFPPFDSTTFASQLLWLVITFGLFYLLMQKVIAPRIGGILEDRKSRISKDLNEAASLKKEADLAVETYEKELAQAKAKANTIASEAREAAKGKAAAERAAVEAELTKKVTEAEGRIAEIKAKAFADVGTIATETASAVVERLIGGSVAPADVAAAVASAKQEG</sequence>
<dbReference type="AlphaFoldDB" id="A0A7W6J3X8"/>
<dbReference type="PANTHER" id="PTHR33445:SF1">
    <property type="entry name" value="ATP SYNTHASE SUBUNIT B"/>
    <property type="match status" value="1"/>
</dbReference>
<comment type="function">
    <text evidence="12 15">F(1)F(0) ATP synthase produces ATP from ADP in the presence of a proton or sodium gradient. F-type ATPases consist of two structural domains, F(1) containing the extramembraneous catalytic core and F(0) containing the membrane proton channel, linked together by a central stalk and a peripheral stalk. During catalysis, ATP synthesis in the catalytic domain of F(1) is coupled via a rotary mechanism of the central stalk subunits to proton translocation.</text>
</comment>
<dbReference type="GO" id="GO:0046961">
    <property type="term" value="F:proton-transporting ATPase activity, rotational mechanism"/>
    <property type="evidence" value="ECO:0007669"/>
    <property type="project" value="TreeGrafter"/>
</dbReference>
<protein>
    <recommendedName>
        <fullName evidence="15">ATP synthase subunit b</fullName>
    </recommendedName>
    <alternativeName>
        <fullName evidence="15">ATP synthase F(0) sector subunit b</fullName>
    </alternativeName>
    <alternativeName>
        <fullName evidence="15">ATPase subunit I</fullName>
    </alternativeName>
    <alternativeName>
        <fullName evidence="15">F-type ATPase subunit b</fullName>
        <shortName evidence="15">F-ATPase subunit b</shortName>
    </alternativeName>
</protein>
<dbReference type="EMBL" id="JACIEZ010000002">
    <property type="protein sequence ID" value="MBB4064349.1"/>
    <property type="molecule type" value="Genomic_DNA"/>
</dbReference>
<comment type="subcellular location">
    <subcellularLocation>
        <location evidence="1">Cell inner membrane</location>
        <topology evidence="1">Single-pass membrane protein</topology>
    </subcellularLocation>
    <subcellularLocation>
        <location evidence="15">Cell membrane</location>
        <topology evidence="15">Single-pass membrane protein</topology>
    </subcellularLocation>
</comment>
<keyword evidence="8 15" id="KW-1133">Transmembrane helix</keyword>
<evidence type="ECO:0000313" key="19">
    <source>
        <dbReference type="EMBL" id="MBB4064349.1"/>
    </source>
</evidence>
<evidence type="ECO:0000256" key="3">
    <source>
        <dbReference type="ARBA" id="ARBA00022448"/>
    </source>
</evidence>
<keyword evidence="17" id="KW-0175">Coiled coil</keyword>
<keyword evidence="4 15" id="KW-1003">Cell membrane</keyword>
<accession>A0A7W6J3X8</accession>
<dbReference type="RefSeq" id="WP_183365576.1">
    <property type="nucleotide sequence ID" value="NZ_JACIEZ010000002.1"/>
</dbReference>
<evidence type="ECO:0000256" key="15">
    <source>
        <dbReference type="HAMAP-Rule" id="MF_01398"/>
    </source>
</evidence>
<evidence type="ECO:0000256" key="9">
    <source>
        <dbReference type="ARBA" id="ARBA00023065"/>
    </source>
</evidence>
<dbReference type="GO" id="GO:0045259">
    <property type="term" value="C:proton-transporting ATP synthase complex"/>
    <property type="evidence" value="ECO:0007669"/>
    <property type="project" value="UniProtKB-KW"/>
</dbReference>
<evidence type="ECO:0000256" key="16">
    <source>
        <dbReference type="RuleBase" id="RU003848"/>
    </source>
</evidence>
<comment type="caution">
    <text evidence="19">The sequence shown here is derived from an EMBL/GenBank/DDBJ whole genome shotgun (WGS) entry which is preliminary data.</text>
</comment>
<comment type="function">
    <text evidence="13">Component of the F(0) channel, it forms part of the peripheral stalk, linking F(1) to F(0). The b'-subunit is a diverged and duplicated form of b found in plants and photosynthetic bacteria.</text>
</comment>
<evidence type="ECO:0000256" key="11">
    <source>
        <dbReference type="ARBA" id="ARBA00023310"/>
    </source>
</evidence>
<dbReference type="Pfam" id="PF00430">
    <property type="entry name" value="ATP-synt_B"/>
    <property type="match status" value="1"/>
</dbReference>
<dbReference type="InterPro" id="IPR002146">
    <property type="entry name" value="ATP_synth_b/b'su_bac/chlpt"/>
</dbReference>
<evidence type="ECO:0000256" key="14">
    <source>
        <dbReference type="ARBA" id="ARBA00025830"/>
    </source>
</evidence>
<comment type="subunit">
    <text evidence="14 15">F-type ATPases have 2 components, F(1) - the catalytic core - and F(0) - the membrane proton channel. F(1) has five subunits: alpha(3), beta(3), gamma(1), delta(1), epsilon(1). F(0) has three main subunits: a(1), b(2) and c(10-14). The alpha and beta chains form an alternating ring which encloses part of the gamma chain. F(1) is attached to F(0) by a central stalk formed by the gamma and epsilon chains, while a peripheral stalk is formed by the delta and b chains.</text>
</comment>
<keyword evidence="3 15" id="KW-0813">Transport</keyword>
<evidence type="ECO:0000256" key="10">
    <source>
        <dbReference type="ARBA" id="ARBA00023136"/>
    </source>
</evidence>
<evidence type="ECO:0000256" key="18">
    <source>
        <dbReference type="SAM" id="MobiDB-lite"/>
    </source>
</evidence>
<dbReference type="GO" id="GO:0005886">
    <property type="term" value="C:plasma membrane"/>
    <property type="evidence" value="ECO:0007669"/>
    <property type="project" value="UniProtKB-SubCell"/>
</dbReference>
<organism evidence="19 20">
    <name type="scientific">Gellertiella hungarica</name>
    <dbReference type="NCBI Taxonomy" id="1572859"/>
    <lineage>
        <taxon>Bacteria</taxon>
        <taxon>Pseudomonadati</taxon>
        <taxon>Pseudomonadota</taxon>
        <taxon>Alphaproteobacteria</taxon>
        <taxon>Hyphomicrobiales</taxon>
        <taxon>Rhizobiaceae</taxon>
        <taxon>Gellertiella</taxon>
    </lineage>
</organism>
<evidence type="ECO:0000256" key="2">
    <source>
        <dbReference type="ARBA" id="ARBA00005513"/>
    </source>
</evidence>
<dbReference type="Proteomes" id="UP000528286">
    <property type="component" value="Unassembled WGS sequence"/>
</dbReference>
<keyword evidence="10 15" id="KW-0472">Membrane</keyword>
<gene>
    <name evidence="15" type="primary">atpF</name>
    <name evidence="19" type="ORF">GGR23_001526</name>
</gene>
<feature type="region of interest" description="Disordered" evidence="18">
    <location>
        <begin position="1"/>
        <end position="45"/>
    </location>
</feature>
<reference evidence="19 20" key="1">
    <citation type="submission" date="2020-08" db="EMBL/GenBank/DDBJ databases">
        <title>Genomic Encyclopedia of Type Strains, Phase IV (KMG-IV): sequencing the most valuable type-strain genomes for metagenomic binning, comparative biology and taxonomic classification.</title>
        <authorList>
            <person name="Goeker M."/>
        </authorList>
    </citation>
    <scope>NUCLEOTIDE SEQUENCE [LARGE SCALE GENOMIC DNA]</scope>
    <source>
        <strain evidence="19 20">DSM 29853</strain>
    </source>
</reference>
<evidence type="ECO:0000256" key="8">
    <source>
        <dbReference type="ARBA" id="ARBA00022989"/>
    </source>
</evidence>
<evidence type="ECO:0000256" key="6">
    <source>
        <dbReference type="ARBA" id="ARBA00022692"/>
    </source>
</evidence>
<evidence type="ECO:0000256" key="12">
    <source>
        <dbReference type="ARBA" id="ARBA00025198"/>
    </source>
</evidence>
<dbReference type="Gene3D" id="6.10.250.1580">
    <property type="match status" value="1"/>
</dbReference>
<evidence type="ECO:0000256" key="7">
    <source>
        <dbReference type="ARBA" id="ARBA00022781"/>
    </source>
</evidence>
<dbReference type="CDD" id="cd06503">
    <property type="entry name" value="ATP-synt_Fo_b"/>
    <property type="match status" value="1"/>
</dbReference>